<evidence type="ECO:0000313" key="1">
    <source>
        <dbReference type="EMBL" id="PCH35884.1"/>
    </source>
</evidence>
<keyword evidence="2" id="KW-1185">Reference proteome</keyword>
<protein>
    <submittedName>
        <fullName evidence="1">Uncharacterized protein</fullName>
    </submittedName>
</protein>
<gene>
    <name evidence="1" type="ORF">WOLCODRAFT_32696</name>
</gene>
<feature type="non-terminal residue" evidence="1">
    <location>
        <position position="1"/>
    </location>
</feature>
<feature type="non-terminal residue" evidence="1">
    <location>
        <position position="209"/>
    </location>
</feature>
<sequence length="209" mass="23848">LSAILPIPIYLQRLNDTTAIRLRTLPTQSQPLQRLNQPQKQPYPLSKRTIQKHMPYTTPLLYLNSLLPKHTDHTYPFEQTPWHPMTKWGSRLQWDLLGTNASKDTKKTHLTHIRSIIDLSTTSSSTICVYTDGSTRPLLPHRFFSGASYLITHLGTNIHQRLYGLGRTATTYDAETFALSAASHYLTHILTNHPDTTTIHYFTDNTTAL</sequence>
<dbReference type="OrthoDB" id="3209382at2759"/>
<dbReference type="Proteomes" id="UP000218811">
    <property type="component" value="Unassembled WGS sequence"/>
</dbReference>
<name>A0A2H3JGP7_WOLCO</name>
<reference evidence="1 2" key="1">
    <citation type="journal article" date="2012" name="Science">
        <title>The Paleozoic origin of enzymatic lignin decomposition reconstructed from 31 fungal genomes.</title>
        <authorList>
            <person name="Floudas D."/>
            <person name="Binder M."/>
            <person name="Riley R."/>
            <person name="Barry K."/>
            <person name="Blanchette R.A."/>
            <person name="Henrissat B."/>
            <person name="Martinez A.T."/>
            <person name="Otillar R."/>
            <person name="Spatafora J.W."/>
            <person name="Yadav J.S."/>
            <person name="Aerts A."/>
            <person name="Benoit I."/>
            <person name="Boyd A."/>
            <person name="Carlson A."/>
            <person name="Copeland A."/>
            <person name="Coutinho P.M."/>
            <person name="de Vries R.P."/>
            <person name="Ferreira P."/>
            <person name="Findley K."/>
            <person name="Foster B."/>
            <person name="Gaskell J."/>
            <person name="Glotzer D."/>
            <person name="Gorecki P."/>
            <person name="Heitman J."/>
            <person name="Hesse C."/>
            <person name="Hori C."/>
            <person name="Igarashi K."/>
            <person name="Jurgens J.A."/>
            <person name="Kallen N."/>
            <person name="Kersten P."/>
            <person name="Kohler A."/>
            <person name="Kuees U."/>
            <person name="Kumar T.K.A."/>
            <person name="Kuo A."/>
            <person name="LaButti K."/>
            <person name="Larrondo L.F."/>
            <person name="Lindquist E."/>
            <person name="Ling A."/>
            <person name="Lombard V."/>
            <person name="Lucas S."/>
            <person name="Lundell T."/>
            <person name="Martin R."/>
            <person name="McLaughlin D.J."/>
            <person name="Morgenstern I."/>
            <person name="Morin E."/>
            <person name="Murat C."/>
            <person name="Nagy L.G."/>
            <person name="Nolan M."/>
            <person name="Ohm R.A."/>
            <person name="Patyshakuliyeva A."/>
            <person name="Rokas A."/>
            <person name="Ruiz-Duenas F.J."/>
            <person name="Sabat G."/>
            <person name="Salamov A."/>
            <person name="Samejima M."/>
            <person name="Schmutz J."/>
            <person name="Slot J.C."/>
            <person name="St John F."/>
            <person name="Stenlid J."/>
            <person name="Sun H."/>
            <person name="Sun S."/>
            <person name="Syed K."/>
            <person name="Tsang A."/>
            <person name="Wiebenga A."/>
            <person name="Young D."/>
            <person name="Pisabarro A."/>
            <person name="Eastwood D.C."/>
            <person name="Martin F."/>
            <person name="Cullen D."/>
            <person name="Grigoriev I.V."/>
            <person name="Hibbett D.S."/>
        </authorList>
    </citation>
    <scope>NUCLEOTIDE SEQUENCE [LARGE SCALE GENOMIC DNA]</scope>
    <source>
        <strain evidence="1 2">MD-104</strain>
    </source>
</reference>
<dbReference type="AlphaFoldDB" id="A0A2H3JGP7"/>
<dbReference type="EMBL" id="KB467865">
    <property type="protein sequence ID" value="PCH35884.1"/>
    <property type="molecule type" value="Genomic_DNA"/>
</dbReference>
<proteinExistence type="predicted"/>
<accession>A0A2H3JGP7</accession>
<evidence type="ECO:0000313" key="2">
    <source>
        <dbReference type="Proteomes" id="UP000218811"/>
    </source>
</evidence>
<organism evidence="1 2">
    <name type="scientific">Wolfiporia cocos (strain MD-104)</name>
    <name type="common">Brown rot fungus</name>
    <dbReference type="NCBI Taxonomy" id="742152"/>
    <lineage>
        <taxon>Eukaryota</taxon>
        <taxon>Fungi</taxon>
        <taxon>Dikarya</taxon>
        <taxon>Basidiomycota</taxon>
        <taxon>Agaricomycotina</taxon>
        <taxon>Agaricomycetes</taxon>
        <taxon>Polyporales</taxon>
        <taxon>Phaeolaceae</taxon>
        <taxon>Wolfiporia</taxon>
    </lineage>
</organism>